<evidence type="ECO:0000256" key="2">
    <source>
        <dbReference type="ARBA" id="ARBA00023125"/>
    </source>
</evidence>
<evidence type="ECO:0000256" key="4">
    <source>
        <dbReference type="SAM" id="MobiDB-lite"/>
    </source>
</evidence>
<dbReference type="PROSITE" id="PS51253">
    <property type="entry name" value="HTH_CENPB"/>
    <property type="match status" value="1"/>
</dbReference>
<dbReference type="Gene3D" id="1.10.10.60">
    <property type="entry name" value="Homeodomain-like"/>
    <property type="match status" value="1"/>
</dbReference>
<dbReference type="PANTHER" id="PTHR19303:SF74">
    <property type="entry name" value="POGO TRANSPOSABLE ELEMENT WITH KRAB DOMAIN"/>
    <property type="match status" value="1"/>
</dbReference>
<dbReference type="InterPro" id="IPR004875">
    <property type="entry name" value="DDE_SF_endonuclease_dom"/>
</dbReference>
<feature type="domain" description="HTH CENPB-type" evidence="5">
    <location>
        <begin position="69"/>
        <end position="145"/>
    </location>
</feature>
<accession>A0ABM3MD16</accession>
<organism evidence="6 7">
    <name type="scientific">Galleria mellonella</name>
    <name type="common">Greater wax moth</name>
    <dbReference type="NCBI Taxonomy" id="7137"/>
    <lineage>
        <taxon>Eukaryota</taxon>
        <taxon>Metazoa</taxon>
        <taxon>Ecdysozoa</taxon>
        <taxon>Arthropoda</taxon>
        <taxon>Hexapoda</taxon>
        <taxon>Insecta</taxon>
        <taxon>Pterygota</taxon>
        <taxon>Neoptera</taxon>
        <taxon>Endopterygota</taxon>
        <taxon>Lepidoptera</taxon>
        <taxon>Glossata</taxon>
        <taxon>Ditrysia</taxon>
        <taxon>Pyraloidea</taxon>
        <taxon>Pyralidae</taxon>
        <taxon>Galleriinae</taxon>
        <taxon>Galleria</taxon>
    </lineage>
</organism>
<reference evidence="7" key="1">
    <citation type="submission" date="2025-08" db="UniProtKB">
        <authorList>
            <consortium name="RefSeq"/>
        </authorList>
    </citation>
    <scope>IDENTIFICATION</scope>
    <source>
        <tissue evidence="7">Whole larvae</tissue>
    </source>
</reference>
<feature type="compositionally biased region" description="Polar residues" evidence="4">
    <location>
        <begin position="544"/>
        <end position="559"/>
    </location>
</feature>
<dbReference type="GeneID" id="128200246"/>
<feature type="region of interest" description="Disordered" evidence="4">
    <location>
        <begin position="432"/>
        <end position="493"/>
    </location>
</feature>
<keyword evidence="6" id="KW-1185">Reference proteome</keyword>
<dbReference type="InterPro" id="IPR036397">
    <property type="entry name" value="RNaseH_sf"/>
</dbReference>
<evidence type="ECO:0000259" key="5">
    <source>
        <dbReference type="PROSITE" id="PS51253"/>
    </source>
</evidence>
<evidence type="ECO:0000256" key="3">
    <source>
        <dbReference type="ARBA" id="ARBA00023242"/>
    </source>
</evidence>
<feature type="compositionally biased region" description="Basic and acidic residues" evidence="4">
    <location>
        <begin position="460"/>
        <end position="469"/>
    </location>
</feature>
<feature type="region of interest" description="Disordered" evidence="4">
    <location>
        <begin position="538"/>
        <end position="559"/>
    </location>
</feature>
<dbReference type="PANTHER" id="PTHR19303">
    <property type="entry name" value="TRANSPOSON"/>
    <property type="match status" value="1"/>
</dbReference>
<dbReference type="Pfam" id="PF03184">
    <property type="entry name" value="DDE_1"/>
    <property type="match status" value="1"/>
</dbReference>
<gene>
    <name evidence="7" type="primary">LOC128200246</name>
</gene>
<dbReference type="SUPFAM" id="SSF46689">
    <property type="entry name" value="Homeodomain-like"/>
    <property type="match status" value="1"/>
</dbReference>
<dbReference type="Pfam" id="PF05225">
    <property type="entry name" value="HTH_psq"/>
    <property type="match status" value="1"/>
</dbReference>
<comment type="subcellular location">
    <subcellularLocation>
        <location evidence="1">Nucleus</location>
    </subcellularLocation>
</comment>
<dbReference type="InterPro" id="IPR009057">
    <property type="entry name" value="Homeodomain-like_sf"/>
</dbReference>
<evidence type="ECO:0000313" key="7">
    <source>
        <dbReference type="RefSeq" id="XP_052748988.1"/>
    </source>
</evidence>
<proteinExistence type="predicted"/>
<dbReference type="InterPro" id="IPR007889">
    <property type="entry name" value="HTH_Psq"/>
</dbReference>
<protein>
    <submittedName>
        <fullName evidence="7">Uncharacterized protein LOC128200246</fullName>
    </submittedName>
</protein>
<keyword evidence="3" id="KW-0539">Nucleus</keyword>
<sequence length="833" mass="95405">MVRTYQRKYTNSHCGKTHPPYLSYSKESLENALKAVQNGLMKLKEASKNYNIPMSTLSRKSRNKNCTQEKARHPTLFSIEEEKTFVEYIQLLSHWGFPLDTTDLRVFAQKYLNKIGKTEYSLQDNMPGVDWARNFLNRHKSEISNRAASNISSDRAQTTPQMIDDFFENYEKSIEGITPDCIINYDETNLTDDPGTKKYIFKRGCKYPERVINNSKASISLMFAGTADGQSLPIYVVYKADHLWDQWLEGGPEGTRYNRSKSGWFDSVCFEDWFNTIIVPYAKKKEGRKVLVGDNLSSHFSESVLKTCNKLNITFICLPPKTTHLLQPLDVAFYAPLKKYWRQVLTTWKKTEGLKHKTLIKSSFPKLLNKLKNKLSENGTESANLIAGFNKCGLYPLNSERPKSRLPHREIVSEEQIENTTSSVVIDILQDMRSPTSTAGPPKRKKRCNVPPGKSIMADDLVRKGEVRKGKGKKSKPKIESKEQASQEYLSIEGKSNGKKNKLKKQKQKLKIKDFENLDLDPVSIKLLIASVKAEKNKNNKNNRTPNSDTTSVSDNMSVHSDSDLIDIDYGENVSDVDSNTEGDECNKNNKHTCIEVPTATDIQIRDYDDKSTARLNINVSPVKQKTDCNLETNNTMKKYTTDKTDHNPSHLASICDIISLPEPINPQGHTIDLLEPGNAQIHEFIGSHHEIVGPLQTQNESGPHLNVHCNENDQNYNNMSREHVKSRQKHDEHVTESLYAVNDHVLVRYCDDKNSKYYIGFIENIKFDGQKFNYTVNFYKTIKKPQLAFRISKKIDRDEVDDIWIVKKIIMNNNTMKKKEFLLAEESDMVYF</sequence>
<name>A0ABM3MD16_GALME</name>
<keyword evidence="2" id="KW-0238">DNA-binding</keyword>
<dbReference type="RefSeq" id="XP_052748988.1">
    <property type="nucleotide sequence ID" value="XM_052893028.1"/>
</dbReference>
<evidence type="ECO:0000313" key="6">
    <source>
        <dbReference type="Proteomes" id="UP001652740"/>
    </source>
</evidence>
<evidence type="ECO:0000256" key="1">
    <source>
        <dbReference type="ARBA" id="ARBA00004123"/>
    </source>
</evidence>
<dbReference type="InterPro" id="IPR006600">
    <property type="entry name" value="HTH_CenpB_DNA-bd_dom"/>
</dbReference>
<dbReference type="InterPro" id="IPR050863">
    <property type="entry name" value="CenT-Element_Derived"/>
</dbReference>
<dbReference type="Proteomes" id="UP001652740">
    <property type="component" value="Unplaced"/>
</dbReference>
<dbReference type="Gene3D" id="3.30.420.10">
    <property type="entry name" value="Ribonuclease H-like superfamily/Ribonuclease H"/>
    <property type="match status" value="1"/>
</dbReference>